<evidence type="ECO:0000256" key="3">
    <source>
        <dbReference type="ARBA" id="ARBA00022737"/>
    </source>
</evidence>
<dbReference type="EMBL" id="JARIHO010000014">
    <property type="protein sequence ID" value="KAJ7350489.1"/>
    <property type="molecule type" value="Genomic_DNA"/>
</dbReference>
<evidence type="ECO:0000256" key="1">
    <source>
        <dbReference type="ARBA" id="ARBA00004123"/>
    </source>
</evidence>
<evidence type="ECO:0000313" key="8">
    <source>
        <dbReference type="Proteomes" id="UP001218218"/>
    </source>
</evidence>
<evidence type="ECO:0000256" key="4">
    <source>
        <dbReference type="ARBA" id="ARBA00023043"/>
    </source>
</evidence>
<keyword evidence="3" id="KW-0677">Repeat</keyword>
<feature type="region of interest" description="Disordered" evidence="6">
    <location>
        <begin position="270"/>
        <end position="289"/>
    </location>
</feature>
<reference evidence="7" key="1">
    <citation type="submission" date="2023-03" db="EMBL/GenBank/DDBJ databases">
        <title>Massive genome expansion in bonnet fungi (Mycena s.s.) driven by repeated elements and novel gene families across ecological guilds.</title>
        <authorList>
            <consortium name="Lawrence Berkeley National Laboratory"/>
            <person name="Harder C.B."/>
            <person name="Miyauchi S."/>
            <person name="Viragh M."/>
            <person name="Kuo A."/>
            <person name="Thoen E."/>
            <person name="Andreopoulos B."/>
            <person name="Lu D."/>
            <person name="Skrede I."/>
            <person name="Drula E."/>
            <person name="Henrissat B."/>
            <person name="Morin E."/>
            <person name="Kohler A."/>
            <person name="Barry K."/>
            <person name="LaButti K."/>
            <person name="Morin E."/>
            <person name="Salamov A."/>
            <person name="Lipzen A."/>
            <person name="Mereny Z."/>
            <person name="Hegedus B."/>
            <person name="Baldrian P."/>
            <person name="Stursova M."/>
            <person name="Weitz H."/>
            <person name="Taylor A."/>
            <person name="Grigoriev I.V."/>
            <person name="Nagy L.G."/>
            <person name="Martin F."/>
            <person name="Kauserud H."/>
        </authorList>
    </citation>
    <scope>NUCLEOTIDE SEQUENCE</scope>
    <source>
        <strain evidence="7">CBHHK002</strain>
    </source>
</reference>
<keyword evidence="4" id="KW-0040">ANK repeat</keyword>
<evidence type="ECO:0000256" key="2">
    <source>
        <dbReference type="ARBA" id="ARBA00022553"/>
    </source>
</evidence>
<comment type="subcellular location">
    <subcellularLocation>
        <location evidence="1">Nucleus</location>
    </subcellularLocation>
</comment>
<evidence type="ECO:0000313" key="7">
    <source>
        <dbReference type="EMBL" id="KAJ7350489.1"/>
    </source>
</evidence>
<dbReference type="GO" id="GO:0043124">
    <property type="term" value="P:negative regulation of canonical NF-kappaB signal transduction"/>
    <property type="evidence" value="ECO:0007669"/>
    <property type="project" value="InterPro"/>
</dbReference>
<dbReference type="PANTHER" id="PTHR15263">
    <property type="entry name" value="I-KAPPA-B-LIKE PROTEIN IKBL"/>
    <property type="match status" value="1"/>
</dbReference>
<comment type="caution">
    <text evidence="7">The sequence shown here is derived from an EMBL/GenBank/DDBJ whole genome shotgun (WGS) entry which is preliminary data.</text>
</comment>
<feature type="compositionally biased region" description="Basic residues" evidence="6">
    <location>
        <begin position="17"/>
        <end position="31"/>
    </location>
</feature>
<feature type="region of interest" description="Disordered" evidence="6">
    <location>
        <begin position="185"/>
        <end position="207"/>
    </location>
</feature>
<keyword evidence="8" id="KW-1185">Reference proteome</keyword>
<dbReference type="Proteomes" id="UP001218218">
    <property type="component" value="Unassembled WGS sequence"/>
</dbReference>
<feature type="compositionally biased region" description="Pro residues" evidence="6">
    <location>
        <begin position="64"/>
        <end position="81"/>
    </location>
</feature>
<protein>
    <submittedName>
        <fullName evidence="7">Uncharacterized protein</fullName>
    </submittedName>
</protein>
<organism evidence="7 8">
    <name type="scientific">Mycena albidolilacea</name>
    <dbReference type="NCBI Taxonomy" id="1033008"/>
    <lineage>
        <taxon>Eukaryota</taxon>
        <taxon>Fungi</taxon>
        <taxon>Dikarya</taxon>
        <taxon>Basidiomycota</taxon>
        <taxon>Agaricomycotina</taxon>
        <taxon>Agaricomycetes</taxon>
        <taxon>Agaricomycetidae</taxon>
        <taxon>Agaricales</taxon>
        <taxon>Marasmiineae</taxon>
        <taxon>Mycenaceae</taxon>
        <taxon>Mycena</taxon>
    </lineage>
</organism>
<accession>A0AAD7A7A1</accession>
<keyword evidence="2" id="KW-0597">Phosphoprotein</keyword>
<evidence type="ECO:0000256" key="6">
    <source>
        <dbReference type="SAM" id="MobiDB-lite"/>
    </source>
</evidence>
<dbReference type="AlphaFoldDB" id="A0AAD7A7A1"/>
<gene>
    <name evidence="7" type="ORF">DFH08DRAFT_695457</name>
</gene>
<name>A0AAD7A7A1_9AGAR</name>
<keyword evidence="5" id="KW-0539">Nucleus</keyword>
<feature type="region of interest" description="Disordered" evidence="6">
    <location>
        <begin position="1"/>
        <end position="95"/>
    </location>
</feature>
<dbReference type="InterPro" id="IPR038753">
    <property type="entry name" value="NFKBIL1"/>
</dbReference>
<evidence type="ECO:0000256" key="5">
    <source>
        <dbReference type="ARBA" id="ARBA00023242"/>
    </source>
</evidence>
<proteinExistence type="predicted"/>
<dbReference type="GO" id="GO:0005634">
    <property type="term" value="C:nucleus"/>
    <property type="evidence" value="ECO:0007669"/>
    <property type="project" value="UniProtKB-SubCell"/>
</dbReference>
<feature type="compositionally biased region" description="Basic and acidic residues" evidence="6">
    <location>
        <begin position="32"/>
        <end position="54"/>
    </location>
</feature>
<dbReference type="PANTHER" id="PTHR15263:SF1">
    <property type="entry name" value="NF-KAPPA-B INHIBITOR-LIKE PROTEIN 1"/>
    <property type="match status" value="1"/>
</dbReference>
<sequence length="368" mass="42375">MPKLNLKRTPQEEADHRAHKKRKRESKRRRKGSEASESRRTDSKPTRKWDSSDSDRDEDVYGPHPLPQPEAGPSKPHPPPEISASNSRYKPDYEAIRAELEEARFREKMAGAFEDDDRLDSLEAQMNDYAHVPDRWRTGGADAGRSRVDYDVGADELLKMDPRHMDDEEYAEWIRAGMYRKTHAQEYAEEQQKKASRDARRAQEKAAKAKTARLAKLAEEERKRKKLEKEIRRADYAREEYHLRWKILLAAPSDSENALTFNDIPWPIASAHRQKPDKGSSQTAPPPVSLDDLTVDAIAAFLVPPSLSVNAETEKKHRKDKLRETFLRFHPDKFEGRLMGRVRESDRQRVRDAIGVVVRALNALTGEV</sequence>